<dbReference type="STRING" id="35608.A0A2U1LBE3"/>
<sequence length="349" mass="40213">MPKNEIDKVLRGAPDWKKPVFGKVDHALELQKLISEHIVNMHVESQNIIKQDAKPASGKEDHDFVVELLCQYSDLMWKVNDNNQTIFHITIINRHEGIYNIIYEIGSMKDSITSLEDENGNNMLHLVAKIANKNDLEWWQGLLSRCSENFFSSWNKDGLTPHELFTKEHEDLRAQSEAWMKETANQCMVVAALIATIVFAAAFTIPGGYNQNNGIPMFFENLAFMIFVVSDAISLFSSSASTIMFMTILTSRFTEPDFFISLPQKLLCFLITLFISITTMMIAFSVSFIILYRTYRPWIVLIISFCVLQVLLFAKVQYPVIINIFHSTYSSRYLFRPKKNVLYYEIPKV</sequence>
<name>A0A2U1LBE3_ARTAN</name>
<evidence type="ECO:0000259" key="2">
    <source>
        <dbReference type="Pfam" id="PF13962"/>
    </source>
</evidence>
<dbReference type="GO" id="GO:0016020">
    <property type="term" value="C:membrane"/>
    <property type="evidence" value="ECO:0007669"/>
    <property type="project" value="TreeGrafter"/>
</dbReference>
<evidence type="ECO:0000313" key="4">
    <source>
        <dbReference type="Proteomes" id="UP000245207"/>
    </source>
</evidence>
<dbReference type="SUPFAM" id="SSF48403">
    <property type="entry name" value="Ankyrin repeat"/>
    <property type="match status" value="1"/>
</dbReference>
<reference evidence="3 4" key="1">
    <citation type="journal article" date="2018" name="Mol. Plant">
        <title>The genome of Artemisia annua provides insight into the evolution of Asteraceae family and artemisinin biosynthesis.</title>
        <authorList>
            <person name="Shen Q."/>
            <person name="Zhang L."/>
            <person name="Liao Z."/>
            <person name="Wang S."/>
            <person name="Yan T."/>
            <person name="Shi P."/>
            <person name="Liu M."/>
            <person name="Fu X."/>
            <person name="Pan Q."/>
            <person name="Wang Y."/>
            <person name="Lv Z."/>
            <person name="Lu X."/>
            <person name="Zhang F."/>
            <person name="Jiang W."/>
            <person name="Ma Y."/>
            <person name="Chen M."/>
            <person name="Hao X."/>
            <person name="Li L."/>
            <person name="Tang Y."/>
            <person name="Lv G."/>
            <person name="Zhou Y."/>
            <person name="Sun X."/>
            <person name="Brodelius P.E."/>
            <person name="Rose J.K.C."/>
            <person name="Tang K."/>
        </authorList>
    </citation>
    <scope>NUCLEOTIDE SEQUENCE [LARGE SCALE GENOMIC DNA]</scope>
    <source>
        <strain evidence="4">cv. Huhao1</strain>
        <tissue evidence="3">Leaf</tissue>
    </source>
</reference>
<dbReference type="InterPro" id="IPR026961">
    <property type="entry name" value="PGG_dom"/>
</dbReference>
<organism evidence="3 4">
    <name type="scientific">Artemisia annua</name>
    <name type="common">Sweet wormwood</name>
    <dbReference type="NCBI Taxonomy" id="35608"/>
    <lineage>
        <taxon>Eukaryota</taxon>
        <taxon>Viridiplantae</taxon>
        <taxon>Streptophyta</taxon>
        <taxon>Embryophyta</taxon>
        <taxon>Tracheophyta</taxon>
        <taxon>Spermatophyta</taxon>
        <taxon>Magnoliopsida</taxon>
        <taxon>eudicotyledons</taxon>
        <taxon>Gunneridae</taxon>
        <taxon>Pentapetalae</taxon>
        <taxon>asterids</taxon>
        <taxon>campanulids</taxon>
        <taxon>Asterales</taxon>
        <taxon>Asteraceae</taxon>
        <taxon>Asteroideae</taxon>
        <taxon>Anthemideae</taxon>
        <taxon>Artemisiinae</taxon>
        <taxon>Artemisia</taxon>
    </lineage>
</organism>
<dbReference type="OrthoDB" id="1652385at2759"/>
<evidence type="ECO:0000256" key="1">
    <source>
        <dbReference type="SAM" id="Phobius"/>
    </source>
</evidence>
<dbReference type="EMBL" id="PKPP01010342">
    <property type="protein sequence ID" value="PWA46323.1"/>
    <property type="molecule type" value="Genomic_DNA"/>
</dbReference>
<keyword evidence="1" id="KW-0472">Membrane</keyword>
<keyword evidence="1" id="KW-0812">Transmembrane</keyword>
<dbReference type="PANTHER" id="PTHR24177:SF472">
    <property type="entry name" value="PGG DOMAIN-CONTAINING PROTEIN"/>
    <property type="match status" value="1"/>
</dbReference>
<dbReference type="InterPro" id="IPR036770">
    <property type="entry name" value="Ankyrin_rpt-contain_sf"/>
</dbReference>
<dbReference type="PANTHER" id="PTHR24177">
    <property type="entry name" value="CASKIN"/>
    <property type="match status" value="1"/>
</dbReference>
<feature type="transmembrane region" description="Helical" evidence="1">
    <location>
        <begin position="266"/>
        <end position="292"/>
    </location>
</feature>
<gene>
    <name evidence="3" type="ORF">CTI12_AA507100</name>
</gene>
<dbReference type="Pfam" id="PF13962">
    <property type="entry name" value="PGG"/>
    <property type="match status" value="1"/>
</dbReference>
<comment type="caution">
    <text evidence="3">The sequence shown here is derived from an EMBL/GenBank/DDBJ whole genome shotgun (WGS) entry which is preliminary data.</text>
</comment>
<feature type="domain" description="PGG" evidence="2">
    <location>
        <begin position="178"/>
        <end position="289"/>
    </location>
</feature>
<keyword evidence="4" id="KW-1185">Reference proteome</keyword>
<protein>
    <submittedName>
        <fullName evidence="3">Ankyrin repeat-containing domain, PGG domain protein</fullName>
    </submittedName>
</protein>
<evidence type="ECO:0000313" key="3">
    <source>
        <dbReference type="EMBL" id="PWA46323.1"/>
    </source>
</evidence>
<feature type="transmembrane region" description="Helical" evidence="1">
    <location>
        <begin position="221"/>
        <end position="245"/>
    </location>
</feature>
<dbReference type="AlphaFoldDB" id="A0A2U1LBE3"/>
<proteinExistence type="predicted"/>
<dbReference type="Gene3D" id="1.25.40.20">
    <property type="entry name" value="Ankyrin repeat-containing domain"/>
    <property type="match status" value="1"/>
</dbReference>
<dbReference type="Proteomes" id="UP000245207">
    <property type="component" value="Unassembled WGS sequence"/>
</dbReference>
<accession>A0A2U1LBE3</accession>
<keyword evidence="1" id="KW-1133">Transmembrane helix</keyword>
<feature type="transmembrane region" description="Helical" evidence="1">
    <location>
        <begin position="187"/>
        <end position="209"/>
    </location>
</feature>
<feature type="transmembrane region" description="Helical" evidence="1">
    <location>
        <begin position="298"/>
        <end position="316"/>
    </location>
</feature>